<name>A0ACC0JVN8_CHOFU</name>
<comment type="caution">
    <text evidence="1">The sequence shown here is derived from an EMBL/GenBank/DDBJ whole genome shotgun (WGS) entry which is preliminary data.</text>
</comment>
<keyword evidence="2" id="KW-1185">Reference proteome</keyword>
<gene>
    <name evidence="1" type="ORF">MSG28_002388</name>
</gene>
<evidence type="ECO:0000313" key="2">
    <source>
        <dbReference type="Proteomes" id="UP001064048"/>
    </source>
</evidence>
<sequence length="272" mass="30550">MAPPRRISRQQLEIMIDFLEQNKGMCMGLPSSGTAASTMTSAHNDVRQTWIVLSKQLNAVPGGALKTPEGWKKYWFEWRHKSRKKANDARRFEEGPYGGPSRFAPLNDLEVRVLALSGSNLVRTKSKPIKELENMLADNSDSDPIGRHSPETVKLEPMLNTTKVHKTRSSSKKPTPSDESRAGTPPPRWALELEERRIAAEERMADALESMASIMRLQEERRSMLEERIADTLTSVAGNVQELSNGIQEAVMHLQRLNPTSNGPDIKDHVFI</sequence>
<proteinExistence type="predicted"/>
<reference evidence="1 2" key="1">
    <citation type="journal article" date="2022" name="Genome Biol. Evol.">
        <title>The Spruce Budworm Genome: Reconstructing the Evolutionary History of Antifreeze Proteins.</title>
        <authorList>
            <person name="Beliveau C."/>
            <person name="Gagne P."/>
            <person name="Picq S."/>
            <person name="Vernygora O."/>
            <person name="Keeling C.I."/>
            <person name="Pinkney K."/>
            <person name="Doucet D."/>
            <person name="Wen F."/>
            <person name="Johnston J.S."/>
            <person name="Maaroufi H."/>
            <person name="Boyle B."/>
            <person name="Laroche J."/>
            <person name="Dewar K."/>
            <person name="Juretic N."/>
            <person name="Blackburn G."/>
            <person name="Nisole A."/>
            <person name="Brunet B."/>
            <person name="Brandao M."/>
            <person name="Lumley L."/>
            <person name="Duan J."/>
            <person name="Quan G."/>
            <person name="Lucarotti C.J."/>
            <person name="Roe A.D."/>
            <person name="Sperling F.A.H."/>
            <person name="Levesque R.C."/>
            <person name="Cusson M."/>
        </authorList>
    </citation>
    <scope>NUCLEOTIDE SEQUENCE [LARGE SCALE GENOMIC DNA]</scope>
    <source>
        <strain evidence="1">Glfc:IPQL:Cfum</strain>
    </source>
</reference>
<protein>
    <submittedName>
        <fullName evidence="1">Uncharacterized protein</fullName>
    </submittedName>
</protein>
<organism evidence="1 2">
    <name type="scientific">Choristoneura fumiferana</name>
    <name type="common">Spruce budworm moth</name>
    <name type="synonym">Archips fumiferana</name>
    <dbReference type="NCBI Taxonomy" id="7141"/>
    <lineage>
        <taxon>Eukaryota</taxon>
        <taxon>Metazoa</taxon>
        <taxon>Ecdysozoa</taxon>
        <taxon>Arthropoda</taxon>
        <taxon>Hexapoda</taxon>
        <taxon>Insecta</taxon>
        <taxon>Pterygota</taxon>
        <taxon>Neoptera</taxon>
        <taxon>Endopterygota</taxon>
        <taxon>Lepidoptera</taxon>
        <taxon>Glossata</taxon>
        <taxon>Ditrysia</taxon>
        <taxon>Tortricoidea</taxon>
        <taxon>Tortricidae</taxon>
        <taxon>Tortricinae</taxon>
        <taxon>Choristoneura</taxon>
    </lineage>
</organism>
<accession>A0ACC0JVN8</accession>
<evidence type="ECO:0000313" key="1">
    <source>
        <dbReference type="EMBL" id="KAI8428128.1"/>
    </source>
</evidence>
<dbReference type="EMBL" id="CM046103">
    <property type="protein sequence ID" value="KAI8428128.1"/>
    <property type="molecule type" value="Genomic_DNA"/>
</dbReference>
<dbReference type="Proteomes" id="UP001064048">
    <property type="component" value="Chromosome 3"/>
</dbReference>